<dbReference type="KEGG" id="gtt:GUITHDRAFT_140966"/>
<evidence type="ECO:0000313" key="3">
    <source>
        <dbReference type="EMBL" id="EKX42825.1"/>
    </source>
</evidence>
<proteinExistence type="predicted"/>
<dbReference type="Pfam" id="PF08719">
    <property type="entry name" value="NADAR"/>
    <property type="match status" value="1"/>
</dbReference>
<accession>L1J421</accession>
<dbReference type="GeneID" id="17299453"/>
<evidence type="ECO:0000259" key="1">
    <source>
        <dbReference type="Pfam" id="PF08719"/>
    </source>
</evidence>
<keyword evidence="5" id="KW-1185">Reference proteome</keyword>
<dbReference type="PaxDb" id="55529-EKX42824"/>
<dbReference type="EnsemblProtists" id="EKX42825">
    <property type="protein sequence ID" value="EKX42825"/>
    <property type="gene ID" value="GUITHDRAFT_111195"/>
</dbReference>
<dbReference type="HOGENOM" id="CLU_1463924_0_0_1"/>
<dbReference type="CDD" id="cd15457">
    <property type="entry name" value="NADAR"/>
    <property type="match status" value="1"/>
</dbReference>
<dbReference type="RefSeq" id="XP_005829805.1">
    <property type="nucleotide sequence ID" value="XM_005829748.1"/>
</dbReference>
<dbReference type="AlphaFoldDB" id="L1J421"/>
<organism evidence="3">
    <name type="scientific">Guillardia theta (strain CCMP2712)</name>
    <name type="common">Cryptophyte</name>
    <dbReference type="NCBI Taxonomy" id="905079"/>
    <lineage>
        <taxon>Eukaryota</taxon>
        <taxon>Cryptophyceae</taxon>
        <taxon>Pyrenomonadales</taxon>
        <taxon>Geminigeraceae</taxon>
        <taxon>Guillardia</taxon>
    </lineage>
</organism>
<dbReference type="Proteomes" id="UP000011087">
    <property type="component" value="Unassembled WGS sequence"/>
</dbReference>
<dbReference type="EMBL" id="JH993014">
    <property type="protein sequence ID" value="EKX42825.1"/>
    <property type="molecule type" value="Genomic_DNA"/>
</dbReference>
<dbReference type="InterPro" id="IPR037238">
    <property type="entry name" value="YbiA-like_sf"/>
</dbReference>
<dbReference type="KEGG" id="gtt:GUITHDRAFT_111195"/>
<name>L1J421_GUITC</name>
<feature type="domain" description="NADAR" evidence="1">
    <location>
        <begin position="28"/>
        <end position="123"/>
    </location>
</feature>
<dbReference type="InterPro" id="IPR012816">
    <property type="entry name" value="NADAR"/>
</dbReference>
<dbReference type="EMBL" id="JH993014">
    <property type="protein sequence ID" value="EKX42824.1"/>
    <property type="molecule type" value="Genomic_DNA"/>
</dbReference>
<dbReference type="GeneID" id="17299454"/>
<protein>
    <recommendedName>
        <fullName evidence="1">NADAR domain-containing protein</fullName>
    </recommendedName>
</protein>
<dbReference type="OrthoDB" id="206452at2759"/>
<gene>
    <name evidence="3" type="ORF">GUITHDRAFT_111195</name>
    <name evidence="2" type="ORF">GUITHDRAFT_140966</name>
</gene>
<dbReference type="Gene3D" id="1.10.357.40">
    <property type="entry name" value="YbiA-like"/>
    <property type="match status" value="1"/>
</dbReference>
<reference evidence="3 5" key="1">
    <citation type="journal article" date="2012" name="Nature">
        <title>Algal genomes reveal evolutionary mosaicism and the fate of nucleomorphs.</title>
        <authorList>
            <consortium name="DOE Joint Genome Institute"/>
            <person name="Curtis B.A."/>
            <person name="Tanifuji G."/>
            <person name="Burki F."/>
            <person name="Gruber A."/>
            <person name="Irimia M."/>
            <person name="Maruyama S."/>
            <person name="Arias M.C."/>
            <person name="Ball S.G."/>
            <person name="Gile G.H."/>
            <person name="Hirakawa Y."/>
            <person name="Hopkins J.F."/>
            <person name="Kuo A."/>
            <person name="Rensing S.A."/>
            <person name="Schmutz J."/>
            <person name="Symeonidi A."/>
            <person name="Elias M."/>
            <person name="Eveleigh R.J."/>
            <person name="Herman E.K."/>
            <person name="Klute M.J."/>
            <person name="Nakayama T."/>
            <person name="Obornik M."/>
            <person name="Reyes-Prieto A."/>
            <person name="Armbrust E.V."/>
            <person name="Aves S.J."/>
            <person name="Beiko R.G."/>
            <person name="Coutinho P."/>
            <person name="Dacks J.B."/>
            <person name="Durnford D.G."/>
            <person name="Fast N.M."/>
            <person name="Green B.R."/>
            <person name="Grisdale C.J."/>
            <person name="Hempel F."/>
            <person name="Henrissat B."/>
            <person name="Hoppner M.P."/>
            <person name="Ishida K."/>
            <person name="Kim E."/>
            <person name="Koreny L."/>
            <person name="Kroth P.G."/>
            <person name="Liu Y."/>
            <person name="Malik S.B."/>
            <person name="Maier U.G."/>
            <person name="McRose D."/>
            <person name="Mock T."/>
            <person name="Neilson J.A."/>
            <person name="Onodera N.T."/>
            <person name="Poole A.M."/>
            <person name="Pritham E.J."/>
            <person name="Richards T.A."/>
            <person name="Rocap G."/>
            <person name="Roy S.W."/>
            <person name="Sarai C."/>
            <person name="Schaack S."/>
            <person name="Shirato S."/>
            <person name="Slamovits C.H."/>
            <person name="Spencer D.F."/>
            <person name="Suzuki S."/>
            <person name="Worden A.Z."/>
            <person name="Zauner S."/>
            <person name="Barry K."/>
            <person name="Bell C."/>
            <person name="Bharti A.K."/>
            <person name="Crow J.A."/>
            <person name="Grimwood J."/>
            <person name="Kramer R."/>
            <person name="Lindquist E."/>
            <person name="Lucas S."/>
            <person name="Salamov A."/>
            <person name="McFadden G.I."/>
            <person name="Lane C.E."/>
            <person name="Keeling P.J."/>
            <person name="Gray M.W."/>
            <person name="Grigoriev I.V."/>
            <person name="Archibald J.M."/>
        </authorList>
    </citation>
    <scope>NUCLEOTIDE SEQUENCE</scope>
    <source>
        <strain evidence="3 5">CCMP2712</strain>
    </source>
</reference>
<evidence type="ECO:0000313" key="2">
    <source>
        <dbReference type="EMBL" id="EKX42824.1"/>
    </source>
</evidence>
<reference evidence="4" key="3">
    <citation type="submission" date="2015-06" db="UniProtKB">
        <authorList>
            <consortium name="EnsemblProtists"/>
        </authorList>
    </citation>
    <scope>IDENTIFICATION</scope>
</reference>
<sequence length="183" mass="21473">MGGKCFLVEQDKSQVEGPACTDNFQVVKFMYDGLEWHSVEQCYQAAKYITDRRLYIRDMLPKDGESDEAYGLRMWDEGQCFTSQMNPQWLDVRMHVMYLINRAKYQHNPSLQEELLTTGDKLIWGKPSTHEWQKWNGLIQMRIREEIQSKALDGPALSQSELMVAFQPNLDRYISARLLEARE</sequence>
<evidence type="ECO:0000313" key="4">
    <source>
        <dbReference type="EnsemblProtists" id="EKX42825"/>
    </source>
</evidence>
<evidence type="ECO:0000313" key="5">
    <source>
        <dbReference type="Proteomes" id="UP000011087"/>
    </source>
</evidence>
<reference evidence="5" key="2">
    <citation type="submission" date="2012-11" db="EMBL/GenBank/DDBJ databases">
        <authorList>
            <person name="Kuo A."/>
            <person name="Curtis B.A."/>
            <person name="Tanifuji G."/>
            <person name="Burki F."/>
            <person name="Gruber A."/>
            <person name="Irimia M."/>
            <person name="Maruyama S."/>
            <person name="Arias M.C."/>
            <person name="Ball S.G."/>
            <person name="Gile G.H."/>
            <person name="Hirakawa Y."/>
            <person name="Hopkins J.F."/>
            <person name="Rensing S.A."/>
            <person name="Schmutz J."/>
            <person name="Symeonidi A."/>
            <person name="Elias M."/>
            <person name="Eveleigh R.J."/>
            <person name="Herman E.K."/>
            <person name="Klute M.J."/>
            <person name="Nakayama T."/>
            <person name="Obornik M."/>
            <person name="Reyes-Prieto A."/>
            <person name="Armbrust E.V."/>
            <person name="Aves S.J."/>
            <person name="Beiko R.G."/>
            <person name="Coutinho P."/>
            <person name="Dacks J.B."/>
            <person name="Durnford D.G."/>
            <person name="Fast N.M."/>
            <person name="Green B.R."/>
            <person name="Grisdale C."/>
            <person name="Hempe F."/>
            <person name="Henrissat B."/>
            <person name="Hoppner M.P."/>
            <person name="Ishida K.-I."/>
            <person name="Kim E."/>
            <person name="Koreny L."/>
            <person name="Kroth P.G."/>
            <person name="Liu Y."/>
            <person name="Malik S.-B."/>
            <person name="Maier U.G."/>
            <person name="McRose D."/>
            <person name="Mock T."/>
            <person name="Neilson J.A."/>
            <person name="Onodera N.T."/>
            <person name="Poole A.M."/>
            <person name="Pritham E.J."/>
            <person name="Richards T.A."/>
            <person name="Rocap G."/>
            <person name="Roy S.W."/>
            <person name="Sarai C."/>
            <person name="Schaack S."/>
            <person name="Shirato S."/>
            <person name="Slamovits C.H."/>
            <person name="Spencer D.F."/>
            <person name="Suzuki S."/>
            <person name="Worden A.Z."/>
            <person name="Zauner S."/>
            <person name="Barry K."/>
            <person name="Bell C."/>
            <person name="Bharti A.K."/>
            <person name="Crow J.A."/>
            <person name="Grimwood J."/>
            <person name="Kramer R."/>
            <person name="Lindquist E."/>
            <person name="Lucas S."/>
            <person name="Salamov A."/>
            <person name="McFadden G.I."/>
            <person name="Lane C.E."/>
            <person name="Keeling P.J."/>
            <person name="Gray M.W."/>
            <person name="Grigoriev I.V."/>
            <person name="Archibald J.M."/>
        </authorList>
    </citation>
    <scope>NUCLEOTIDE SEQUENCE</scope>
    <source>
        <strain evidence="5">CCMP2712</strain>
    </source>
</reference>
<dbReference type="RefSeq" id="XP_005829804.1">
    <property type="nucleotide sequence ID" value="XM_005829747.1"/>
</dbReference>
<dbReference type="EnsemblProtists" id="EKX42824">
    <property type="protein sequence ID" value="EKX42824"/>
    <property type="gene ID" value="GUITHDRAFT_140966"/>
</dbReference>
<dbReference type="SUPFAM" id="SSF143990">
    <property type="entry name" value="YbiA-like"/>
    <property type="match status" value="1"/>
</dbReference>